<dbReference type="InterPro" id="IPR018114">
    <property type="entry name" value="TRYPSIN_HIS"/>
</dbReference>
<dbReference type="Pfam" id="PF00089">
    <property type="entry name" value="Trypsin"/>
    <property type="match status" value="1"/>
</dbReference>
<keyword evidence="3" id="KW-0378">Hydrolase</keyword>
<dbReference type="CDD" id="cd00190">
    <property type="entry name" value="Tryp_SPc"/>
    <property type="match status" value="1"/>
</dbReference>
<evidence type="ECO:0000313" key="5">
    <source>
        <dbReference type="EnsemblMetazoa" id="ACOM033568-PA.1"/>
    </source>
</evidence>
<protein>
    <recommendedName>
        <fullName evidence="4">Peptidase S1 domain-containing protein</fullName>
    </recommendedName>
</protein>
<accession>A0A8W7PKT8</accession>
<feature type="domain" description="Peptidase S1" evidence="4">
    <location>
        <begin position="53"/>
        <end position="299"/>
    </location>
</feature>
<dbReference type="GO" id="GO:0004252">
    <property type="term" value="F:serine-type endopeptidase activity"/>
    <property type="evidence" value="ECO:0007669"/>
    <property type="project" value="InterPro"/>
</dbReference>
<proteinExistence type="inferred from homology"/>
<dbReference type="PANTHER" id="PTHR24260">
    <property type="match status" value="1"/>
</dbReference>
<evidence type="ECO:0000256" key="3">
    <source>
        <dbReference type="RuleBase" id="RU363034"/>
    </source>
</evidence>
<keyword evidence="3" id="KW-0720">Serine protease</keyword>
<dbReference type="GO" id="GO:0006508">
    <property type="term" value="P:proteolysis"/>
    <property type="evidence" value="ECO:0007669"/>
    <property type="project" value="UniProtKB-KW"/>
</dbReference>
<organism evidence="5">
    <name type="scientific">Anopheles coluzzii</name>
    <name type="common">African malaria mosquito</name>
    <dbReference type="NCBI Taxonomy" id="1518534"/>
    <lineage>
        <taxon>Eukaryota</taxon>
        <taxon>Metazoa</taxon>
        <taxon>Ecdysozoa</taxon>
        <taxon>Arthropoda</taxon>
        <taxon>Hexapoda</taxon>
        <taxon>Insecta</taxon>
        <taxon>Pterygota</taxon>
        <taxon>Neoptera</taxon>
        <taxon>Endopterygota</taxon>
        <taxon>Diptera</taxon>
        <taxon>Nematocera</taxon>
        <taxon>Culicoidea</taxon>
        <taxon>Culicidae</taxon>
        <taxon>Anophelinae</taxon>
        <taxon>Anopheles</taxon>
    </lineage>
</organism>
<dbReference type="EnsemblMetazoa" id="ACOM033568-RA">
    <property type="protein sequence ID" value="ACOM033568-PA.1"/>
    <property type="gene ID" value="ACOM033568"/>
</dbReference>
<dbReference type="Gene3D" id="2.40.10.10">
    <property type="entry name" value="Trypsin-like serine proteases"/>
    <property type="match status" value="1"/>
</dbReference>
<reference evidence="5" key="1">
    <citation type="submission" date="2022-08" db="UniProtKB">
        <authorList>
            <consortium name="EnsemblMetazoa"/>
        </authorList>
    </citation>
    <scope>IDENTIFICATION</scope>
</reference>
<dbReference type="PROSITE" id="PS00135">
    <property type="entry name" value="TRYPSIN_SER"/>
    <property type="match status" value="1"/>
</dbReference>
<dbReference type="InterPro" id="IPR043504">
    <property type="entry name" value="Peptidase_S1_PA_chymotrypsin"/>
</dbReference>
<dbReference type="PRINTS" id="PR00722">
    <property type="entry name" value="CHYMOTRYPSIN"/>
</dbReference>
<dbReference type="Proteomes" id="UP000075882">
    <property type="component" value="Unassembled WGS sequence"/>
</dbReference>
<dbReference type="InterPro" id="IPR009003">
    <property type="entry name" value="Peptidase_S1_PA"/>
</dbReference>
<comment type="similarity">
    <text evidence="2">Belongs to the peptidase S1 family. CLIP subfamily.</text>
</comment>
<evidence type="ECO:0000256" key="2">
    <source>
        <dbReference type="ARBA" id="ARBA00024195"/>
    </source>
</evidence>
<evidence type="ECO:0000259" key="4">
    <source>
        <dbReference type="PROSITE" id="PS50240"/>
    </source>
</evidence>
<dbReference type="PROSITE" id="PS00134">
    <property type="entry name" value="TRYPSIN_HIS"/>
    <property type="match status" value="1"/>
</dbReference>
<dbReference type="AlphaFoldDB" id="A0A8W7PKT8"/>
<dbReference type="PANTHER" id="PTHR24260:SF147">
    <property type="entry name" value="EG:BACR7A4.3 PROTEIN-RELATED"/>
    <property type="match status" value="1"/>
</dbReference>
<dbReference type="InterPro" id="IPR001254">
    <property type="entry name" value="Trypsin_dom"/>
</dbReference>
<keyword evidence="1" id="KW-1015">Disulfide bond</keyword>
<name>A0A8W7PKT8_ANOCL</name>
<dbReference type="InterPro" id="IPR051333">
    <property type="entry name" value="CLIP_Serine_Protease"/>
</dbReference>
<dbReference type="VEuPathDB" id="VectorBase:ACON2_041166"/>
<sequence length="299" mass="33602">SHPPLEYTPGNRLDGEYCFNFRSFGEAHWIFNITECEQRFPYNEYTRGTERTASGGFPALTGEFQHMAAIGWTRTYYNGYPKIDYLCGGSLITWKFVLTAAHCSADPHNIPPNTVRLGDTNLASFKDDKFAQQIPIARFIKHPQYRWSRKYYDIAVVELEECVKPNSAICVACLWREPNDPGGVLDAVSFGATEFAGSLSSTLQKVKLQTLNKTICAERFRTMRREMPEGLRDDQLCAHSATMDTCEGDSGGPLQTDRTDLFGNIFPMVLGVVSFGTPCTNGSMGVYTRVSSYLDWIEQ</sequence>
<dbReference type="PROSITE" id="PS50240">
    <property type="entry name" value="TRYPSIN_DOM"/>
    <property type="match status" value="1"/>
</dbReference>
<dbReference type="FunFam" id="2.40.10.10:FF:000068">
    <property type="entry name" value="transmembrane protease serine 2"/>
    <property type="match status" value="1"/>
</dbReference>
<dbReference type="SUPFAM" id="SSF50494">
    <property type="entry name" value="Trypsin-like serine proteases"/>
    <property type="match status" value="1"/>
</dbReference>
<dbReference type="InterPro" id="IPR001314">
    <property type="entry name" value="Peptidase_S1A"/>
</dbReference>
<dbReference type="SMART" id="SM00020">
    <property type="entry name" value="Tryp_SPc"/>
    <property type="match status" value="1"/>
</dbReference>
<evidence type="ECO:0000256" key="1">
    <source>
        <dbReference type="ARBA" id="ARBA00023157"/>
    </source>
</evidence>
<keyword evidence="3" id="KW-0645">Protease</keyword>
<dbReference type="InterPro" id="IPR033116">
    <property type="entry name" value="TRYPSIN_SER"/>
</dbReference>